<keyword evidence="2" id="KW-1185">Reference proteome</keyword>
<evidence type="ECO:0000313" key="1">
    <source>
        <dbReference type="EMBL" id="SAL25958.1"/>
    </source>
</evidence>
<dbReference type="AlphaFoldDB" id="A0A158G1F0"/>
<gene>
    <name evidence="1" type="ORF">AWB66_01499</name>
</gene>
<evidence type="ECO:0000313" key="2">
    <source>
        <dbReference type="Proteomes" id="UP000054717"/>
    </source>
</evidence>
<sequence>MAAVWTQKEIETLRVMWQSSVPMKDQMHLLPGRSMQYAFRKAKQLGFGAKHRGHSEMLGVVADLMADGKCRAAADVFKEIDIDLGHARELLGRLVNEGRAHITLWRQAGCNGQWQALYVIGAGVSQPKPKRMTQKQRAERFMKRIDPVEGEIRKQRYAARKRKAPRMQDPIIQALFARAA</sequence>
<dbReference type="Proteomes" id="UP000054717">
    <property type="component" value="Unassembled WGS sequence"/>
</dbReference>
<protein>
    <submittedName>
        <fullName evidence="1">Uncharacterized protein</fullName>
    </submittedName>
</protein>
<comment type="caution">
    <text evidence="1">The sequence shown here is derived from an EMBL/GenBank/DDBJ whole genome shotgun (WGS) entry which is preliminary data.</text>
</comment>
<organism evidence="1 2">
    <name type="scientific">Caballeronia telluris</name>
    <dbReference type="NCBI Taxonomy" id="326475"/>
    <lineage>
        <taxon>Bacteria</taxon>
        <taxon>Pseudomonadati</taxon>
        <taxon>Pseudomonadota</taxon>
        <taxon>Betaproteobacteria</taxon>
        <taxon>Burkholderiales</taxon>
        <taxon>Burkholderiaceae</taxon>
        <taxon>Caballeronia</taxon>
    </lineage>
</organism>
<dbReference type="STRING" id="326475.AWB66_01499"/>
<name>A0A158G1F0_9BURK</name>
<dbReference type="RefSeq" id="WP_087629642.1">
    <property type="nucleotide sequence ID" value="NZ_FCNZ02000004.1"/>
</dbReference>
<reference evidence="1" key="1">
    <citation type="submission" date="2016-01" db="EMBL/GenBank/DDBJ databases">
        <authorList>
            <person name="Peeters Charlotte."/>
        </authorList>
    </citation>
    <scope>NUCLEOTIDE SEQUENCE</scope>
    <source>
        <strain evidence="1">LMG 22936</strain>
    </source>
</reference>
<proteinExistence type="predicted"/>
<accession>A0A158G1F0</accession>
<dbReference type="EMBL" id="FCNZ02000004">
    <property type="protein sequence ID" value="SAL25958.1"/>
    <property type="molecule type" value="Genomic_DNA"/>
</dbReference>